<feature type="transmembrane region" description="Helical" evidence="1">
    <location>
        <begin position="6"/>
        <end position="22"/>
    </location>
</feature>
<evidence type="ECO:0000256" key="1">
    <source>
        <dbReference type="SAM" id="Phobius"/>
    </source>
</evidence>
<dbReference type="EMBL" id="LCAH01000018">
    <property type="protein sequence ID" value="KKR86164.1"/>
    <property type="molecule type" value="Genomic_DNA"/>
</dbReference>
<dbReference type="AlphaFoldDB" id="A0A0G0UB20"/>
<reference evidence="2 3" key="1">
    <citation type="journal article" date="2015" name="Nature">
        <title>rRNA introns, odd ribosomes, and small enigmatic genomes across a large radiation of phyla.</title>
        <authorList>
            <person name="Brown C.T."/>
            <person name="Hug L.A."/>
            <person name="Thomas B.C."/>
            <person name="Sharon I."/>
            <person name="Castelle C.J."/>
            <person name="Singh A."/>
            <person name="Wilkins M.J."/>
            <person name="Williams K.H."/>
            <person name="Banfield J.F."/>
        </authorList>
    </citation>
    <scope>NUCLEOTIDE SEQUENCE [LARGE SCALE GENOMIC DNA]</scope>
</reference>
<keyword evidence="1" id="KW-0812">Transmembrane</keyword>
<feature type="transmembrane region" description="Helical" evidence="1">
    <location>
        <begin position="105"/>
        <end position="123"/>
    </location>
</feature>
<organism evidence="2 3">
    <name type="scientific">Candidatus Uhrbacteria bacterium GW2011_GWC2_41_11</name>
    <dbReference type="NCBI Taxonomy" id="1618985"/>
    <lineage>
        <taxon>Bacteria</taxon>
        <taxon>Candidatus Uhriibacteriota</taxon>
    </lineage>
</organism>
<keyword evidence="1" id="KW-0472">Membrane</keyword>
<evidence type="ECO:0000313" key="2">
    <source>
        <dbReference type="EMBL" id="KKR86164.1"/>
    </source>
</evidence>
<feature type="transmembrane region" description="Helical" evidence="1">
    <location>
        <begin position="34"/>
        <end position="59"/>
    </location>
</feature>
<dbReference type="Proteomes" id="UP000034616">
    <property type="component" value="Unassembled WGS sequence"/>
</dbReference>
<protein>
    <submittedName>
        <fullName evidence="2">Uncharacterized protein</fullName>
    </submittedName>
</protein>
<gene>
    <name evidence="2" type="ORF">UU35_C0018G0010</name>
</gene>
<keyword evidence="1" id="KW-1133">Transmembrane helix</keyword>
<accession>A0A0G0UB20</accession>
<sequence length="126" mass="15103">MHWFLIVIWFIQILKESFYWWTRMSVKGRCFMIVSRAALACTLVFVHPLFLMIACLRYFGELTFRDMIFSSEVLQKDDEVIETFLVKNQVMNTQATRAFFLRQTFFVRCFLSSIFFGLVFLFSEIS</sequence>
<name>A0A0G0UB20_9BACT</name>
<proteinExistence type="predicted"/>
<comment type="caution">
    <text evidence="2">The sequence shown here is derived from an EMBL/GenBank/DDBJ whole genome shotgun (WGS) entry which is preliminary data.</text>
</comment>
<evidence type="ECO:0000313" key="3">
    <source>
        <dbReference type="Proteomes" id="UP000034616"/>
    </source>
</evidence>